<organism evidence="1 2">
    <name type="scientific">Chryseobacterium taichungense</name>
    <dbReference type="NCBI Taxonomy" id="295069"/>
    <lineage>
        <taxon>Bacteria</taxon>
        <taxon>Pseudomonadati</taxon>
        <taxon>Bacteroidota</taxon>
        <taxon>Flavobacteriia</taxon>
        <taxon>Flavobacteriales</taxon>
        <taxon>Weeksellaceae</taxon>
        <taxon>Chryseobacterium group</taxon>
        <taxon>Chryseobacterium</taxon>
    </lineage>
</organism>
<dbReference type="AlphaFoldDB" id="A0A1H8DZC8"/>
<accession>A0A1H8DZC8</accession>
<proteinExistence type="predicted"/>
<sequence length="216" mass="25989">MQNQIFFYTFSWFTILCSNSYYAQQKQINIFFDKEKNKTYKTCINELDNNEDYDYVKSIGDTVTMNVFKMNCRAVAENYDIYKKNSLKLIEQNFSNKDFIVINVILKSIYRPNPTLTVMKFKNAKDYNALHYTYGFDDISKKSYRITDSTIATDNIEKKFQLLEDYFYNKKMKDRIFENFKDAQKYYKDFSVYYIVAKISGKIITKKIYFADDFNH</sequence>
<evidence type="ECO:0000313" key="1">
    <source>
        <dbReference type="EMBL" id="SEN12204.1"/>
    </source>
</evidence>
<protein>
    <submittedName>
        <fullName evidence="1">Uncharacterized protein</fullName>
    </submittedName>
</protein>
<gene>
    <name evidence="1" type="ORF">SAMN05421856_1231</name>
</gene>
<keyword evidence="2" id="KW-1185">Reference proteome</keyword>
<dbReference type="STRING" id="295069.SAMN05421856_1231"/>
<dbReference type="EMBL" id="FOBV01000023">
    <property type="protein sequence ID" value="SEN12204.1"/>
    <property type="molecule type" value="Genomic_DNA"/>
</dbReference>
<reference evidence="2" key="1">
    <citation type="submission" date="2016-10" db="EMBL/GenBank/DDBJ databases">
        <authorList>
            <person name="Varghese N."/>
            <person name="Submissions S."/>
        </authorList>
    </citation>
    <scope>NUCLEOTIDE SEQUENCE [LARGE SCALE GENOMIC DNA]</scope>
    <source>
        <strain evidence="2">DSM 17453</strain>
    </source>
</reference>
<evidence type="ECO:0000313" key="2">
    <source>
        <dbReference type="Proteomes" id="UP000199450"/>
    </source>
</evidence>
<dbReference type="Proteomes" id="UP000199450">
    <property type="component" value="Unassembled WGS sequence"/>
</dbReference>
<name>A0A1H8DZC8_9FLAO</name>